<evidence type="ECO:0000259" key="12">
    <source>
        <dbReference type="SMART" id="SM01016"/>
    </source>
</evidence>
<feature type="short sequence motif" description="'HIGH' region" evidence="9">
    <location>
        <begin position="134"/>
        <end position="144"/>
    </location>
</feature>
<dbReference type="InterPro" id="IPR001278">
    <property type="entry name" value="Arg-tRNA-ligase"/>
</dbReference>
<dbReference type="PANTHER" id="PTHR11956">
    <property type="entry name" value="ARGINYL-TRNA SYNTHETASE"/>
    <property type="match status" value="1"/>
</dbReference>
<comment type="subcellular location">
    <subcellularLocation>
        <location evidence="9">Cytoplasm</location>
    </subcellularLocation>
</comment>
<evidence type="ECO:0000256" key="1">
    <source>
        <dbReference type="ARBA" id="ARBA00005594"/>
    </source>
</evidence>
<evidence type="ECO:0000313" key="13">
    <source>
        <dbReference type="EMBL" id="MDT7044165.1"/>
    </source>
</evidence>
<keyword evidence="3 9" id="KW-0436">Ligase</keyword>
<proteinExistence type="inferred from homology"/>
<dbReference type="SUPFAM" id="SSF55190">
    <property type="entry name" value="Arginyl-tRNA synthetase (ArgRS), N-terminal 'additional' domain"/>
    <property type="match status" value="1"/>
</dbReference>
<dbReference type="Gene3D" id="3.30.1360.70">
    <property type="entry name" value="Arginyl tRNA synthetase N-terminal domain"/>
    <property type="match status" value="1"/>
</dbReference>
<dbReference type="Gene3D" id="1.10.730.10">
    <property type="entry name" value="Isoleucyl-tRNA Synthetase, Domain 1"/>
    <property type="match status" value="1"/>
</dbReference>
<dbReference type="PANTHER" id="PTHR11956:SF5">
    <property type="entry name" value="ARGININE--TRNA LIGASE, CYTOPLASMIC"/>
    <property type="match status" value="1"/>
</dbReference>
<dbReference type="NCBIfam" id="TIGR00456">
    <property type="entry name" value="argS"/>
    <property type="match status" value="1"/>
</dbReference>
<dbReference type="InterPro" id="IPR014729">
    <property type="entry name" value="Rossmann-like_a/b/a_fold"/>
</dbReference>
<dbReference type="SMART" id="SM01016">
    <property type="entry name" value="Arg_tRNA_synt_N"/>
    <property type="match status" value="1"/>
</dbReference>
<organism evidence="13 14">
    <name type="scientific">Candidatus Nitronereus thalassa</name>
    <dbReference type="NCBI Taxonomy" id="3020898"/>
    <lineage>
        <taxon>Bacteria</taxon>
        <taxon>Pseudomonadati</taxon>
        <taxon>Nitrospirota</taxon>
        <taxon>Nitrospiria</taxon>
        <taxon>Nitrospirales</taxon>
        <taxon>Nitrospiraceae</taxon>
        <taxon>Candidatus Nitronereus</taxon>
    </lineage>
</organism>
<dbReference type="RefSeq" id="WP_313834751.1">
    <property type="nucleotide sequence ID" value="NZ_JAQOUE010000002.1"/>
</dbReference>
<dbReference type="SMART" id="SM00836">
    <property type="entry name" value="DALR_1"/>
    <property type="match status" value="1"/>
</dbReference>
<comment type="similarity">
    <text evidence="1 9 10">Belongs to the class-I aminoacyl-tRNA synthetase family.</text>
</comment>
<evidence type="ECO:0000259" key="11">
    <source>
        <dbReference type="SMART" id="SM00836"/>
    </source>
</evidence>
<feature type="domain" description="Arginyl tRNA synthetase N-terminal" evidence="12">
    <location>
        <begin position="8"/>
        <end position="97"/>
    </location>
</feature>
<evidence type="ECO:0000256" key="8">
    <source>
        <dbReference type="ARBA" id="ARBA00049339"/>
    </source>
</evidence>
<keyword evidence="5 9" id="KW-0067">ATP-binding</keyword>
<dbReference type="InterPro" id="IPR036695">
    <property type="entry name" value="Arg-tRNA-synth_N_sf"/>
</dbReference>
<dbReference type="InterPro" id="IPR005148">
    <property type="entry name" value="Arg-tRNA-synth_N"/>
</dbReference>
<evidence type="ECO:0000256" key="9">
    <source>
        <dbReference type="HAMAP-Rule" id="MF_00123"/>
    </source>
</evidence>
<keyword evidence="4 9" id="KW-0547">Nucleotide-binding</keyword>
<evidence type="ECO:0000256" key="10">
    <source>
        <dbReference type="RuleBase" id="RU363038"/>
    </source>
</evidence>
<dbReference type="Pfam" id="PF00750">
    <property type="entry name" value="tRNA-synt_1d"/>
    <property type="match status" value="1"/>
</dbReference>
<dbReference type="SUPFAM" id="SSF47323">
    <property type="entry name" value="Anticodon-binding domain of a subclass of class I aminoacyl-tRNA synthetases"/>
    <property type="match status" value="1"/>
</dbReference>
<evidence type="ECO:0000256" key="7">
    <source>
        <dbReference type="ARBA" id="ARBA00023146"/>
    </source>
</evidence>
<evidence type="ECO:0000256" key="3">
    <source>
        <dbReference type="ARBA" id="ARBA00022598"/>
    </source>
</evidence>
<dbReference type="CDD" id="cd00671">
    <property type="entry name" value="ArgRS_core"/>
    <property type="match status" value="1"/>
</dbReference>
<dbReference type="InterPro" id="IPR001412">
    <property type="entry name" value="aa-tRNA-synth_I_CS"/>
</dbReference>
<accession>A0ABU3KCC1</accession>
<evidence type="ECO:0000256" key="4">
    <source>
        <dbReference type="ARBA" id="ARBA00022741"/>
    </source>
</evidence>
<keyword evidence="7 9" id="KW-0030">Aminoacyl-tRNA synthetase</keyword>
<dbReference type="Proteomes" id="UP001250932">
    <property type="component" value="Unassembled WGS sequence"/>
</dbReference>
<dbReference type="InterPro" id="IPR035684">
    <property type="entry name" value="ArgRS_core"/>
</dbReference>
<dbReference type="EMBL" id="JAQOUE010000002">
    <property type="protein sequence ID" value="MDT7044165.1"/>
    <property type="molecule type" value="Genomic_DNA"/>
</dbReference>
<feature type="domain" description="DALR anticodon binding" evidence="11">
    <location>
        <begin position="439"/>
        <end position="585"/>
    </location>
</feature>
<dbReference type="Pfam" id="PF03485">
    <property type="entry name" value="Arg_tRNA_synt_N"/>
    <property type="match status" value="1"/>
</dbReference>
<keyword evidence="6 9" id="KW-0648">Protein biosynthesis</keyword>
<name>A0ABU3KCC1_9BACT</name>
<keyword evidence="14" id="KW-1185">Reference proteome</keyword>
<comment type="caution">
    <text evidence="13">The sequence shown here is derived from an EMBL/GenBank/DDBJ whole genome shotgun (WGS) entry which is preliminary data.</text>
</comment>
<dbReference type="PROSITE" id="PS00178">
    <property type="entry name" value="AA_TRNA_LIGASE_I"/>
    <property type="match status" value="1"/>
</dbReference>
<evidence type="ECO:0000256" key="5">
    <source>
        <dbReference type="ARBA" id="ARBA00022840"/>
    </source>
</evidence>
<evidence type="ECO:0000256" key="6">
    <source>
        <dbReference type="ARBA" id="ARBA00022917"/>
    </source>
</evidence>
<dbReference type="Gene3D" id="3.40.50.620">
    <property type="entry name" value="HUPs"/>
    <property type="match status" value="1"/>
</dbReference>
<dbReference type="PRINTS" id="PR01038">
    <property type="entry name" value="TRNASYNTHARG"/>
</dbReference>
<protein>
    <recommendedName>
        <fullName evidence="9">Arginine--tRNA ligase</fullName>
        <ecNumber evidence="9">6.1.1.19</ecNumber>
    </recommendedName>
    <alternativeName>
        <fullName evidence="9">Arginyl-tRNA synthetase</fullName>
        <shortName evidence="9">ArgRS</shortName>
    </alternativeName>
</protein>
<evidence type="ECO:0000313" key="14">
    <source>
        <dbReference type="Proteomes" id="UP001250932"/>
    </source>
</evidence>
<dbReference type="Pfam" id="PF05746">
    <property type="entry name" value="DALR_1"/>
    <property type="match status" value="2"/>
</dbReference>
<comment type="subunit">
    <text evidence="9">Monomer.</text>
</comment>
<dbReference type="EC" id="6.1.1.19" evidence="9"/>
<reference evidence="13 14" key="1">
    <citation type="journal article" date="2023" name="ISME J.">
        <title>Cultivation and genomic characterization of novel and ubiquitous marine nitrite-oxidizing bacteria from the Nitrospirales.</title>
        <authorList>
            <person name="Mueller A.J."/>
            <person name="Daebeler A."/>
            <person name="Herbold C.W."/>
            <person name="Kirkegaard R.H."/>
            <person name="Daims H."/>
        </authorList>
    </citation>
    <scope>NUCLEOTIDE SEQUENCE [LARGE SCALE GENOMIC DNA]</scope>
    <source>
        <strain evidence="13 14">EB</strain>
    </source>
</reference>
<dbReference type="SUPFAM" id="SSF52374">
    <property type="entry name" value="Nucleotidylyl transferase"/>
    <property type="match status" value="1"/>
</dbReference>
<keyword evidence="2 9" id="KW-0963">Cytoplasm</keyword>
<dbReference type="GO" id="GO:0004814">
    <property type="term" value="F:arginine-tRNA ligase activity"/>
    <property type="evidence" value="ECO:0007669"/>
    <property type="project" value="UniProtKB-EC"/>
</dbReference>
<dbReference type="HAMAP" id="MF_00123">
    <property type="entry name" value="Arg_tRNA_synth"/>
    <property type="match status" value="1"/>
</dbReference>
<sequence>MSAGIVQEQVSSAISEALEKVKNQGLLNSESFPSPTVEFPKREEWGDLSSHVAMSIAKKEGKPPRAVADLLAEQLRTSCRIFEKIDIAPPGFLNFTLRRDCWHSVLTEIETQGECYGQSRIGQGRRVLLEFVSANPTGPLHMGHGRGAALGEALARLLRAAGYSVEREYYINDAGRQMKLLAASVHARYRELEGQKVDFPEDGYHGAYIKELAQDIQAQVGSTLLALSMEDAQARCGQLAYEKLLDAIKQDLSDFGINFETWYSEASLFTTGKIQDALKDLEQRDLVFKEDGAIWFRSSTFKDEKDRVVCKKDGDYTYLASDIAYHYDKLTRGFDWLINIWGADHHGYVPRMQGAVEAFGYPKDRLQVVLVQMVSLLRGGEKVEMSKRSGEFVTLREVAEEVGADAAKFFFLMRRSDTHLEFDLELAKKQSSENPVYYVQYAHARLASLSRIAQERGLTIPAVQNVDLSLLVAPEEFRLIKHLSSFPGLIESCAQALEPHRISFYLQELAGLLHAFYYKHRVLPPKDGDGQDDMIDTGAEGEPVEALREIVSPALTQARLALLQQVKTVLKNGLTLLGVSAPEKM</sequence>
<dbReference type="InterPro" id="IPR009080">
    <property type="entry name" value="tRNAsynth_Ia_anticodon-bd"/>
</dbReference>
<comment type="catalytic activity">
    <reaction evidence="8 9">
        <text>tRNA(Arg) + L-arginine + ATP = L-arginyl-tRNA(Arg) + AMP + diphosphate</text>
        <dbReference type="Rhea" id="RHEA:20301"/>
        <dbReference type="Rhea" id="RHEA-COMP:9658"/>
        <dbReference type="Rhea" id="RHEA-COMP:9673"/>
        <dbReference type="ChEBI" id="CHEBI:30616"/>
        <dbReference type="ChEBI" id="CHEBI:32682"/>
        <dbReference type="ChEBI" id="CHEBI:33019"/>
        <dbReference type="ChEBI" id="CHEBI:78442"/>
        <dbReference type="ChEBI" id="CHEBI:78513"/>
        <dbReference type="ChEBI" id="CHEBI:456215"/>
        <dbReference type="EC" id="6.1.1.19"/>
    </reaction>
</comment>
<evidence type="ECO:0000256" key="2">
    <source>
        <dbReference type="ARBA" id="ARBA00022490"/>
    </source>
</evidence>
<gene>
    <name evidence="9 13" type="primary">argS</name>
    <name evidence="13" type="ORF">PPG34_17575</name>
</gene>
<dbReference type="InterPro" id="IPR008909">
    <property type="entry name" value="DALR_anticod-bd"/>
</dbReference>